<dbReference type="AlphaFoldDB" id="A0A1A8XIL3"/>
<accession>A0A1A8XIL3</accession>
<evidence type="ECO:0000313" key="1">
    <source>
        <dbReference type="EMBL" id="SBT03783.1"/>
    </source>
</evidence>
<reference evidence="1 2" key="1">
    <citation type="submission" date="2016-06" db="EMBL/GenBank/DDBJ databases">
        <authorList>
            <person name="Kjaerup R.B."/>
            <person name="Dalgaard T.S."/>
            <person name="Juul-Madsen H.R."/>
        </authorList>
    </citation>
    <scope>NUCLEOTIDE SEQUENCE [LARGE SCALE GENOMIC DNA]</scope>
    <source>
        <strain evidence="1">3</strain>
    </source>
</reference>
<evidence type="ECO:0000313" key="2">
    <source>
        <dbReference type="Proteomes" id="UP000199169"/>
    </source>
</evidence>
<name>A0A1A8XIL3_9PROT</name>
<organism evidence="1 2">
    <name type="scientific">Candidatus Accumulibacter aalborgensis</name>
    <dbReference type="NCBI Taxonomy" id="1860102"/>
    <lineage>
        <taxon>Bacteria</taxon>
        <taxon>Pseudomonadati</taxon>
        <taxon>Pseudomonadota</taxon>
        <taxon>Betaproteobacteria</taxon>
        <taxon>Candidatus Accumulibacter</taxon>
    </lineage>
</organism>
<proteinExistence type="predicted"/>
<dbReference type="EMBL" id="FLQX01000017">
    <property type="protein sequence ID" value="SBT03783.1"/>
    <property type="molecule type" value="Genomic_DNA"/>
</dbReference>
<protein>
    <submittedName>
        <fullName evidence="1">Uncharacterized protein</fullName>
    </submittedName>
</protein>
<dbReference type="Proteomes" id="UP000199169">
    <property type="component" value="Unassembled WGS sequence"/>
</dbReference>
<keyword evidence="2" id="KW-1185">Reference proteome</keyword>
<sequence length="62" mass="6250">MPTGLALIVPVPPEDLDAAVGAASRPVALGVGLDGLDMLLKTGDADYNSSHGLGSFLSGWSR</sequence>
<gene>
    <name evidence="1" type="ORF">ACCAA_1130001</name>
</gene>